<evidence type="ECO:0000313" key="2">
    <source>
        <dbReference type="Proteomes" id="UP001548713"/>
    </source>
</evidence>
<gene>
    <name evidence="1" type="ORF">ABVV53_04080</name>
</gene>
<keyword evidence="1" id="KW-0808">Transferase</keyword>
<dbReference type="Pfam" id="PF04364">
    <property type="entry name" value="DNA_pol3_chi"/>
    <property type="match status" value="1"/>
</dbReference>
<dbReference type="Proteomes" id="UP001548713">
    <property type="component" value="Unassembled WGS sequence"/>
</dbReference>
<protein>
    <submittedName>
        <fullName evidence="1">DNA polymerase III subunit chi</fullName>
        <ecNumber evidence="1">2.7.7.7</ecNumber>
    </submittedName>
</protein>
<evidence type="ECO:0000313" key="1">
    <source>
        <dbReference type="EMBL" id="MET1754639.1"/>
    </source>
</evidence>
<dbReference type="EC" id="2.7.7.7" evidence="1"/>
<keyword evidence="1" id="KW-0548">Nucleotidyltransferase</keyword>
<name>A0ABV2CYZ8_9SPHN</name>
<reference evidence="1 2" key="1">
    <citation type="submission" date="2024-07" db="EMBL/GenBank/DDBJ databases">
        <title>Novosphingobium kalidii RD2P27.</title>
        <authorList>
            <person name="Sun J.-Q."/>
        </authorList>
    </citation>
    <scope>NUCLEOTIDE SEQUENCE [LARGE SCALE GENOMIC DNA]</scope>
    <source>
        <strain evidence="1 2">RD2P27</strain>
    </source>
</reference>
<dbReference type="InterPro" id="IPR036768">
    <property type="entry name" value="PolIII_chi_sf"/>
</dbReference>
<dbReference type="GO" id="GO:0003887">
    <property type="term" value="F:DNA-directed DNA polymerase activity"/>
    <property type="evidence" value="ECO:0007669"/>
    <property type="project" value="UniProtKB-EC"/>
</dbReference>
<dbReference type="EMBL" id="JBEWLY010000008">
    <property type="protein sequence ID" value="MET1754639.1"/>
    <property type="molecule type" value="Genomic_DNA"/>
</dbReference>
<dbReference type="SUPFAM" id="SSF102400">
    <property type="entry name" value="DNA polymerase III chi subunit"/>
    <property type="match status" value="1"/>
</dbReference>
<dbReference type="RefSeq" id="WP_353983111.1">
    <property type="nucleotide sequence ID" value="NZ_JBEWLY010000008.1"/>
</dbReference>
<proteinExistence type="predicted"/>
<keyword evidence="2" id="KW-1185">Reference proteome</keyword>
<accession>A0ABV2CYZ8</accession>
<organism evidence="1 2">
    <name type="scientific">Novosphingobium kalidii</name>
    <dbReference type="NCBI Taxonomy" id="3230299"/>
    <lineage>
        <taxon>Bacteria</taxon>
        <taxon>Pseudomonadati</taxon>
        <taxon>Pseudomonadota</taxon>
        <taxon>Alphaproteobacteria</taxon>
        <taxon>Sphingomonadales</taxon>
        <taxon>Sphingomonadaceae</taxon>
        <taxon>Novosphingobium</taxon>
    </lineage>
</organism>
<sequence length="145" mass="16353">MSRVDFYQLSRDPVERALPLLARATLKAGERMLVVSGDEAQLGRIGEGLWSLPDTFLANGRAGQPHQDRQPILLSDEIEPANGARFLALADGIWREGAPGFARTFLMFDDTTVSAARDVWRMLRSREETERHFWKQEGGRWIEAG</sequence>
<comment type="caution">
    <text evidence="1">The sequence shown here is derived from an EMBL/GenBank/DDBJ whole genome shotgun (WGS) entry which is preliminary data.</text>
</comment>
<dbReference type="Gene3D" id="3.40.50.10110">
    <property type="entry name" value="DNA polymerase III subunit chi"/>
    <property type="match status" value="1"/>
</dbReference>
<dbReference type="InterPro" id="IPR007459">
    <property type="entry name" value="DNA_pol3_chi"/>
</dbReference>